<accession>A0ABV0RZC1</accession>
<feature type="non-terminal residue" evidence="2">
    <location>
        <position position="1"/>
    </location>
</feature>
<evidence type="ECO:0000313" key="3">
    <source>
        <dbReference type="Proteomes" id="UP001434883"/>
    </source>
</evidence>
<organism evidence="2 3">
    <name type="scientific">Xenoophorus captivus</name>
    <dbReference type="NCBI Taxonomy" id="1517983"/>
    <lineage>
        <taxon>Eukaryota</taxon>
        <taxon>Metazoa</taxon>
        <taxon>Chordata</taxon>
        <taxon>Craniata</taxon>
        <taxon>Vertebrata</taxon>
        <taxon>Euteleostomi</taxon>
        <taxon>Actinopterygii</taxon>
        <taxon>Neopterygii</taxon>
        <taxon>Teleostei</taxon>
        <taxon>Neoteleostei</taxon>
        <taxon>Acanthomorphata</taxon>
        <taxon>Ovalentaria</taxon>
        <taxon>Atherinomorphae</taxon>
        <taxon>Cyprinodontiformes</taxon>
        <taxon>Goodeidae</taxon>
        <taxon>Xenoophorus</taxon>
    </lineage>
</organism>
<name>A0ABV0RZC1_9TELE</name>
<dbReference type="Proteomes" id="UP001434883">
    <property type="component" value="Unassembled WGS sequence"/>
</dbReference>
<sequence length="113" mass="12572">SGGKQQCGETGSSVTEMKVSWRSVNERSMGNEGSERCPENELSFVCLQRRCNPESSDGCNAGRTGSAERTKPVVEVMIQSPQEAWNEKVSPQMVIRVQAGVRETLEERHRNED</sequence>
<reference evidence="2 3" key="1">
    <citation type="submission" date="2021-06" db="EMBL/GenBank/DDBJ databases">
        <authorList>
            <person name="Palmer J.M."/>
        </authorList>
    </citation>
    <scope>NUCLEOTIDE SEQUENCE [LARGE SCALE GENOMIC DNA]</scope>
    <source>
        <strain evidence="2 3">XC_2019</strain>
        <tissue evidence="2">Muscle</tissue>
    </source>
</reference>
<gene>
    <name evidence="2" type="ORF">XENOCAPTIV_006553</name>
</gene>
<evidence type="ECO:0000256" key="1">
    <source>
        <dbReference type="SAM" id="MobiDB-lite"/>
    </source>
</evidence>
<protein>
    <submittedName>
        <fullName evidence="2">Uncharacterized protein</fullName>
    </submittedName>
</protein>
<proteinExistence type="predicted"/>
<evidence type="ECO:0000313" key="2">
    <source>
        <dbReference type="EMBL" id="MEQ2212893.1"/>
    </source>
</evidence>
<dbReference type="EMBL" id="JAHRIN010060544">
    <property type="protein sequence ID" value="MEQ2212893.1"/>
    <property type="molecule type" value="Genomic_DNA"/>
</dbReference>
<keyword evidence="3" id="KW-1185">Reference proteome</keyword>
<feature type="region of interest" description="Disordered" evidence="1">
    <location>
        <begin position="1"/>
        <end position="37"/>
    </location>
</feature>
<comment type="caution">
    <text evidence="2">The sequence shown here is derived from an EMBL/GenBank/DDBJ whole genome shotgun (WGS) entry which is preliminary data.</text>
</comment>